<gene>
    <name evidence="2" type="ORF">D5R81_12970</name>
</gene>
<evidence type="ECO:0000313" key="3">
    <source>
        <dbReference type="Proteomes" id="UP000273022"/>
    </source>
</evidence>
<organism evidence="2 3">
    <name type="scientific">Parashewanella spongiae</name>
    <dbReference type="NCBI Taxonomy" id="342950"/>
    <lineage>
        <taxon>Bacteria</taxon>
        <taxon>Pseudomonadati</taxon>
        <taxon>Pseudomonadota</taxon>
        <taxon>Gammaproteobacteria</taxon>
        <taxon>Alteromonadales</taxon>
        <taxon>Shewanellaceae</taxon>
        <taxon>Parashewanella</taxon>
    </lineage>
</organism>
<dbReference type="AlphaFoldDB" id="A0A3A6TKJ9"/>
<comment type="caution">
    <text evidence="2">The sequence shown here is derived from an EMBL/GenBank/DDBJ whole genome shotgun (WGS) entry which is preliminary data.</text>
</comment>
<name>A0A3A6TKJ9_9GAMM</name>
<keyword evidence="3" id="KW-1185">Reference proteome</keyword>
<sequence length="358" mass="39863">MCSLAVPSNSPTHFEPLKNTVDSNKPSENALTTELLKTKAKEWLKAETSLTESRVDEICDNLESDEVTIDVKLSQLCELIGNIKNEYLKEFECICTLDGNEYETLHFELSFSGSKLLKSHDQNIFNSRLDSSSLTSAISSLKRIEAELCNAESPELSVLQATRQRPPAKVIFDVENTLGKLKVINSSTDSKVVREISEFDKSEKGFAFLNCICQQDGCYQFDFTIELDQGASTCIGVSQSLKASKMQVAIDASSVMCMCNQLSFFQSYEGKVIRKGAVESEKIKGKSQIQPFYEKGTEVCLMISVEKQLAKVEIKINGKFQDSVIERLRVPLVPCIIFYAGMNKEVKITDSHFQGTSG</sequence>
<feature type="compositionally biased region" description="Polar residues" evidence="1">
    <location>
        <begin position="1"/>
        <end position="12"/>
    </location>
</feature>
<protein>
    <submittedName>
        <fullName evidence="2">Uncharacterized protein</fullName>
    </submittedName>
</protein>
<dbReference type="Gene3D" id="2.60.120.920">
    <property type="match status" value="1"/>
</dbReference>
<proteinExistence type="predicted"/>
<feature type="region of interest" description="Disordered" evidence="1">
    <location>
        <begin position="1"/>
        <end position="26"/>
    </location>
</feature>
<evidence type="ECO:0000313" key="2">
    <source>
        <dbReference type="EMBL" id="RJY11530.1"/>
    </source>
</evidence>
<dbReference type="EMBL" id="QYYH01000081">
    <property type="protein sequence ID" value="RJY11530.1"/>
    <property type="molecule type" value="Genomic_DNA"/>
</dbReference>
<evidence type="ECO:0000256" key="1">
    <source>
        <dbReference type="SAM" id="MobiDB-lite"/>
    </source>
</evidence>
<dbReference type="InterPro" id="IPR043136">
    <property type="entry name" value="B30.2/SPRY_sf"/>
</dbReference>
<accession>A0A3A6TKJ9</accession>
<dbReference type="Proteomes" id="UP000273022">
    <property type="component" value="Unassembled WGS sequence"/>
</dbReference>
<reference evidence="2 3" key="1">
    <citation type="submission" date="2018-09" db="EMBL/GenBank/DDBJ databases">
        <title>Phylogeny of the Shewanellaceae, and recommendation for two new genera, Pseudoshewanella and Parashewanella.</title>
        <authorList>
            <person name="Wang G."/>
        </authorList>
    </citation>
    <scope>NUCLEOTIDE SEQUENCE [LARGE SCALE GENOMIC DNA]</scope>
    <source>
        <strain evidence="2 3">KCTC 22492</strain>
    </source>
</reference>